<organism evidence="14 15">
    <name type="scientific">Helianthus annuus</name>
    <name type="common">Common sunflower</name>
    <dbReference type="NCBI Taxonomy" id="4232"/>
    <lineage>
        <taxon>Eukaryota</taxon>
        <taxon>Viridiplantae</taxon>
        <taxon>Streptophyta</taxon>
        <taxon>Embryophyta</taxon>
        <taxon>Tracheophyta</taxon>
        <taxon>Spermatophyta</taxon>
        <taxon>Magnoliopsida</taxon>
        <taxon>eudicotyledons</taxon>
        <taxon>Gunneridae</taxon>
        <taxon>Pentapetalae</taxon>
        <taxon>asterids</taxon>
        <taxon>campanulids</taxon>
        <taxon>Asterales</taxon>
        <taxon>Asteraceae</taxon>
        <taxon>Asteroideae</taxon>
        <taxon>Heliantheae alliance</taxon>
        <taxon>Heliantheae</taxon>
        <taxon>Helianthus</taxon>
    </lineage>
</organism>
<dbReference type="Pfam" id="PF22919">
    <property type="entry name" value="ATP-synt_VA_C"/>
    <property type="match status" value="1"/>
</dbReference>
<dbReference type="GO" id="GO:1902600">
    <property type="term" value="P:proton transmembrane transport"/>
    <property type="evidence" value="ECO:0007669"/>
    <property type="project" value="UniProtKB-KW"/>
</dbReference>
<keyword evidence="6" id="KW-0375">Hydrogen ion transport</keyword>
<keyword evidence="15" id="KW-1185">Reference proteome</keyword>
<evidence type="ECO:0000256" key="10">
    <source>
        <dbReference type="ARBA" id="ARBA00023310"/>
    </source>
</evidence>
<evidence type="ECO:0000256" key="5">
    <source>
        <dbReference type="ARBA" id="ARBA00022741"/>
    </source>
</evidence>
<keyword evidence="4" id="KW-0813">Transport</keyword>
<evidence type="ECO:0000256" key="6">
    <source>
        <dbReference type="ARBA" id="ARBA00022781"/>
    </source>
</evidence>
<dbReference type="GO" id="GO:0005524">
    <property type="term" value="F:ATP binding"/>
    <property type="evidence" value="ECO:0007669"/>
    <property type="project" value="UniProtKB-KW"/>
</dbReference>
<reference evidence="14" key="2">
    <citation type="submission" date="2020-06" db="EMBL/GenBank/DDBJ databases">
        <title>Helianthus annuus Genome sequencing and assembly Release 2.</title>
        <authorList>
            <person name="Gouzy J."/>
            <person name="Langlade N."/>
            <person name="Munos S."/>
        </authorList>
    </citation>
    <scope>NUCLEOTIDE SEQUENCE</scope>
    <source>
        <tissue evidence="14">Leaves</tissue>
    </source>
</reference>
<keyword evidence="8" id="KW-1278">Translocase</keyword>
<evidence type="ECO:0000256" key="4">
    <source>
        <dbReference type="ARBA" id="ARBA00022448"/>
    </source>
</evidence>
<dbReference type="InterPro" id="IPR024034">
    <property type="entry name" value="ATPase_F1/V1_b/a_C"/>
</dbReference>
<dbReference type="GO" id="GO:0042776">
    <property type="term" value="P:proton motive force-driven mitochondrial ATP synthesis"/>
    <property type="evidence" value="ECO:0000318"/>
    <property type="project" value="GO_Central"/>
</dbReference>
<sequence>MLLVVHRVLLRMALVLIFILSLPLSTGNNLAQLGRIKCRQLEGINAQEVRAMVLDMQARLLLDMLGKGKGKESALVNPSALVVEPWLASSETLNSLDPESMAIDPALVLNIQIESKCALVYGQMNESPGARAHVSLTGSTVAEHFRDETLKDKIFLNLVSTLLWTHLILHPVCFHHTFWERTTCGVQKVLQNYKNLQDIIAILVMDELSEDDKLTVARTHKIQRFLSQPFHVAEVFTGAPGKYVELEESIGSILHICLYKVDKISNIPSLLKTI</sequence>
<dbReference type="Proteomes" id="UP000215914">
    <property type="component" value="Unassembled WGS sequence"/>
</dbReference>
<keyword evidence="12" id="KW-0732">Signal</keyword>
<evidence type="ECO:0000256" key="7">
    <source>
        <dbReference type="ARBA" id="ARBA00022840"/>
    </source>
</evidence>
<dbReference type="PANTHER" id="PTHR15184">
    <property type="entry name" value="ATP SYNTHASE"/>
    <property type="match status" value="1"/>
</dbReference>
<feature type="domain" description="ATP synthase A/B type C-terminal" evidence="13">
    <location>
        <begin position="181"/>
        <end position="246"/>
    </location>
</feature>
<reference evidence="14" key="1">
    <citation type="journal article" date="2017" name="Nature">
        <title>The sunflower genome provides insights into oil metabolism, flowering and Asterid evolution.</title>
        <authorList>
            <person name="Badouin H."/>
            <person name="Gouzy J."/>
            <person name="Grassa C.J."/>
            <person name="Murat F."/>
            <person name="Staton S.E."/>
            <person name="Cottret L."/>
            <person name="Lelandais-Briere C."/>
            <person name="Owens G.L."/>
            <person name="Carrere S."/>
            <person name="Mayjonade B."/>
            <person name="Legrand L."/>
            <person name="Gill N."/>
            <person name="Kane N.C."/>
            <person name="Bowers J.E."/>
            <person name="Hubner S."/>
            <person name="Bellec A."/>
            <person name="Berard A."/>
            <person name="Berges H."/>
            <person name="Blanchet N."/>
            <person name="Boniface M.C."/>
            <person name="Brunel D."/>
            <person name="Catrice O."/>
            <person name="Chaidir N."/>
            <person name="Claudel C."/>
            <person name="Donnadieu C."/>
            <person name="Faraut T."/>
            <person name="Fievet G."/>
            <person name="Helmstetter N."/>
            <person name="King M."/>
            <person name="Knapp S.J."/>
            <person name="Lai Z."/>
            <person name="Le Paslier M.C."/>
            <person name="Lippi Y."/>
            <person name="Lorenzon L."/>
            <person name="Mandel J.R."/>
            <person name="Marage G."/>
            <person name="Marchand G."/>
            <person name="Marquand E."/>
            <person name="Bret-Mestries E."/>
            <person name="Morien E."/>
            <person name="Nambeesan S."/>
            <person name="Nguyen T."/>
            <person name="Pegot-Espagnet P."/>
            <person name="Pouilly N."/>
            <person name="Raftis F."/>
            <person name="Sallet E."/>
            <person name="Schiex T."/>
            <person name="Thomas J."/>
            <person name="Vandecasteele C."/>
            <person name="Vares D."/>
            <person name="Vear F."/>
            <person name="Vautrin S."/>
            <person name="Crespi M."/>
            <person name="Mangin B."/>
            <person name="Burke J.M."/>
            <person name="Salse J."/>
            <person name="Munos S."/>
            <person name="Vincourt P."/>
            <person name="Rieseberg L.H."/>
            <person name="Langlade N.B."/>
        </authorList>
    </citation>
    <scope>NUCLEOTIDE SEQUENCE</scope>
    <source>
        <tissue evidence="14">Leaves</tissue>
    </source>
</reference>
<comment type="subcellular location">
    <subcellularLocation>
        <location evidence="1">Membrane</location>
    </subcellularLocation>
</comment>
<feature type="signal peptide" evidence="12">
    <location>
        <begin position="1"/>
        <end position="27"/>
    </location>
</feature>
<evidence type="ECO:0000313" key="15">
    <source>
        <dbReference type="Proteomes" id="UP000215914"/>
    </source>
</evidence>
<evidence type="ECO:0000256" key="12">
    <source>
        <dbReference type="SAM" id="SignalP"/>
    </source>
</evidence>
<comment type="catalytic activity">
    <reaction evidence="11">
        <text>ATP + H2O + 4 H(+)(in) = ADP + phosphate + 5 H(+)(out)</text>
        <dbReference type="Rhea" id="RHEA:57720"/>
        <dbReference type="ChEBI" id="CHEBI:15377"/>
        <dbReference type="ChEBI" id="CHEBI:15378"/>
        <dbReference type="ChEBI" id="CHEBI:30616"/>
        <dbReference type="ChEBI" id="CHEBI:43474"/>
        <dbReference type="ChEBI" id="CHEBI:456216"/>
        <dbReference type="EC" id="7.1.2.2"/>
    </reaction>
</comment>
<keyword evidence="7" id="KW-0067">ATP-binding</keyword>
<dbReference type="Gene3D" id="3.40.50.300">
    <property type="entry name" value="P-loop containing nucleotide triphosphate hydrolases"/>
    <property type="match status" value="1"/>
</dbReference>
<dbReference type="AlphaFoldDB" id="A0A9K3HAV9"/>
<dbReference type="Gramene" id="mRNA:HanXRQr2_Chr13g0578631">
    <property type="protein sequence ID" value="mRNA:HanXRQr2_Chr13g0578631"/>
    <property type="gene ID" value="HanXRQr2_Chr13g0578631"/>
</dbReference>
<comment type="caution">
    <text evidence="14">The sequence shown here is derived from an EMBL/GenBank/DDBJ whole genome shotgun (WGS) entry which is preliminary data.</text>
</comment>
<protein>
    <recommendedName>
        <fullName evidence="3">H(+)-transporting two-sector ATPase</fullName>
        <ecNumber evidence="3">7.1.2.2</ecNumber>
    </recommendedName>
</protein>
<keyword evidence="10" id="KW-0066">ATP synthesis</keyword>
<dbReference type="InterPro" id="IPR055190">
    <property type="entry name" value="ATP-synt_VA_C"/>
</dbReference>
<evidence type="ECO:0000256" key="8">
    <source>
        <dbReference type="ARBA" id="ARBA00022967"/>
    </source>
</evidence>
<evidence type="ECO:0000256" key="11">
    <source>
        <dbReference type="ARBA" id="ARBA00048383"/>
    </source>
</evidence>
<gene>
    <name evidence="14" type="ORF">HanXRQr2_Chr13g0578631</name>
</gene>
<dbReference type="EMBL" id="MNCJ02000328">
    <property type="protein sequence ID" value="KAF5772571.1"/>
    <property type="molecule type" value="Genomic_DNA"/>
</dbReference>
<proteinExistence type="inferred from homology"/>
<evidence type="ECO:0000313" key="14">
    <source>
        <dbReference type="EMBL" id="KAF5772571.1"/>
    </source>
</evidence>
<dbReference type="InterPro" id="IPR050053">
    <property type="entry name" value="ATPase_alpha/beta_chains"/>
</dbReference>
<dbReference type="GO" id="GO:0045259">
    <property type="term" value="C:proton-transporting ATP synthase complex"/>
    <property type="evidence" value="ECO:0000318"/>
    <property type="project" value="GO_Central"/>
</dbReference>
<dbReference type="GO" id="GO:0005743">
    <property type="term" value="C:mitochondrial inner membrane"/>
    <property type="evidence" value="ECO:0007669"/>
    <property type="project" value="UniProtKB-SubCell"/>
</dbReference>
<comment type="similarity">
    <text evidence="2">Belongs to the ATPase alpha/beta chains family.</text>
</comment>
<evidence type="ECO:0000256" key="1">
    <source>
        <dbReference type="ARBA" id="ARBA00004370"/>
    </source>
</evidence>
<evidence type="ECO:0000256" key="9">
    <source>
        <dbReference type="ARBA" id="ARBA00023065"/>
    </source>
</evidence>
<keyword evidence="9" id="KW-0406">Ion transport</keyword>
<dbReference type="PANTHER" id="PTHR15184:SF80">
    <property type="entry name" value="ATP SYNTHASE SUBUNIT BETA-1, MITOCHONDRIAL-RELATED"/>
    <property type="match status" value="1"/>
</dbReference>
<keyword evidence="5" id="KW-0547">Nucleotide-binding</keyword>
<dbReference type="Gene3D" id="1.10.1140.10">
    <property type="entry name" value="Bovine Mitochondrial F1-atpase, Atp Synthase Beta Chain, Chain D, domain 3"/>
    <property type="match status" value="1"/>
</dbReference>
<dbReference type="InterPro" id="IPR027417">
    <property type="entry name" value="P-loop_NTPase"/>
</dbReference>
<evidence type="ECO:0000259" key="13">
    <source>
        <dbReference type="Pfam" id="PF22919"/>
    </source>
</evidence>
<evidence type="ECO:0000256" key="3">
    <source>
        <dbReference type="ARBA" id="ARBA00012473"/>
    </source>
</evidence>
<accession>A0A9K3HAV9</accession>
<feature type="chain" id="PRO_5039923571" description="H(+)-transporting two-sector ATPase" evidence="12">
    <location>
        <begin position="28"/>
        <end position="274"/>
    </location>
</feature>
<evidence type="ECO:0000256" key="2">
    <source>
        <dbReference type="ARBA" id="ARBA00008936"/>
    </source>
</evidence>
<name>A0A9K3HAV9_HELAN</name>
<dbReference type="EC" id="7.1.2.2" evidence="3"/>
<dbReference type="SUPFAM" id="SSF47917">
    <property type="entry name" value="C-terminal domain of alpha and beta subunits of F1 ATP synthase"/>
    <property type="match status" value="1"/>
</dbReference>